<dbReference type="GO" id="GO:0000160">
    <property type="term" value="P:phosphorelay signal transduction system"/>
    <property type="evidence" value="ECO:0007669"/>
    <property type="project" value="InterPro"/>
</dbReference>
<organism evidence="7 8">
    <name type="scientific">Pseudomonas nitroreducens</name>
    <dbReference type="NCBI Taxonomy" id="46680"/>
    <lineage>
        <taxon>Bacteria</taxon>
        <taxon>Pseudomonadati</taxon>
        <taxon>Pseudomonadota</taxon>
        <taxon>Gammaproteobacteria</taxon>
        <taxon>Pseudomonadales</taxon>
        <taxon>Pseudomonadaceae</taxon>
        <taxon>Pseudomonas</taxon>
    </lineage>
</organism>
<feature type="compositionally biased region" description="Polar residues" evidence="4">
    <location>
        <begin position="218"/>
        <end position="228"/>
    </location>
</feature>
<dbReference type="InterPro" id="IPR011006">
    <property type="entry name" value="CheY-like_superfamily"/>
</dbReference>
<dbReference type="PRINTS" id="PR00038">
    <property type="entry name" value="HTHLUXR"/>
</dbReference>
<reference evidence="7 8" key="1">
    <citation type="submission" date="2020-08" db="EMBL/GenBank/DDBJ databases">
        <title>Functional genomics of gut bacteria from endangered species of beetles.</title>
        <authorList>
            <person name="Carlos-Shanley C."/>
        </authorList>
    </citation>
    <scope>NUCLEOTIDE SEQUENCE [LARGE SCALE GENOMIC DNA]</scope>
    <source>
        <strain evidence="7 8">S00179</strain>
    </source>
</reference>
<comment type="caution">
    <text evidence="7">The sequence shown here is derived from an EMBL/GenBank/DDBJ whole genome shotgun (WGS) entry which is preliminary data.</text>
</comment>
<dbReference type="Proteomes" id="UP000566995">
    <property type="component" value="Unassembled WGS sequence"/>
</dbReference>
<dbReference type="RefSeq" id="WP_184593657.1">
    <property type="nucleotide sequence ID" value="NZ_JACHLI010000021.1"/>
</dbReference>
<dbReference type="InterPro" id="IPR001789">
    <property type="entry name" value="Sig_transdc_resp-reg_receiver"/>
</dbReference>
<evidence type="ECO:0000256" key="3">
    <source>
        <dbReference type="PROSITE-ProRule" id="PRU00169"/>
    </source>
</evidence>
<dbReference type="Gene3D" id="1.10.10.10">
    <property type="entry name" value="Winged helix-like DNA-binding domain superfamily/Winged helix DNA-binding domain"/>
    <property type="match status" value="1"/>
</dbReference>
<feature type="modified residue" description="4-aspartylphosphate" evidence="3">
    <location>
        <position position="55"/>
    </location>
</feature>
<dbReference type="SUPFAM" id="SSF46894">
    <property type="entry name" value="C-terminal effector domain of the bipartite response regulators"/>
    <property type="match status" value="1"/>
</dbReference>
<dbReference type="CDD" id="cd17535">
    <property type="entry name" value="REC_NarL-like"/>
    <property type="match status" value="1"/>
</dbReference>
<dbReference type="InterPro" id="IPR036388">
    <property type="entry name" value="WH-like_DNA-bd_sf"/>
</dbReference>
<evidence type="ECO:0000313" key="8">
    <source>
        <dbReference type="Proteomes" id="UP000566995"/>
    </source>
</evidence>
<dbReference type="EMBL" id="JACHLI010000021">
    <property type="protein sequence ID" value="MBB4865794.1"/>
    <property type="molecule type" value="Genomic_DNA"/>
</dbReference>
<gene>
    <name evidence="7" type="ORF">HNP46_004695</name>
</gene>
<dbReference type="AlphaFoldDB" id="A0A7W7KNV7"/>
<dbReference type="SMART" id="SM00448">
    <property type="entry name" value="REC"/>
    <property type="match status" value="1"/>
</dbReference>
<evidence type="ECO:0000256" key="4">
    <source>
        <dbReference type="SAM" id="MobiDB-lite"/>
    </source>
</evidence>
<protein>
    <submittedName>
        <fullName evidence="7">Two-component system capsular synthesis response regulator RcsB</fullName>
    </submittedName>
</protein>
<dbReference type="Gene3D" id="3.40.50.2300">
    <property type="match status" value="1"/>
</dbReference>
<keyword evidence="2" id="KW-0238">DNA-binding</keyword>
<sequence>MKINIIIADDHPALIMGVVHELSAIPTLDIVGKARNSTEIIDLLSAHSCDILITDYVMPGGSAGDGMAMLSFFRRRYPDLKIIVFTTIDNSAIVGEILKLGVGSVLNKVDDLGHLISAVHAVYAGATYISPTLRLTTQQAARDGNGQMASHPLTRRESEVIRLYVAGLSINDIANQLKRTKQTVSSQKASAMRKMGITRDADLFRFAFETGLLDSAHQSEGGNRNIQIDDSESKLLA</sequence>
<accession>A0A7W7KNV7</accession>
<keyword evidence="1 3" id="KW-0597">Phosphoprotein</keyword>
<dbReference type="InterPro" id="IPR016032">
    <property type="entry name" value="Sig_transdc_resp-reg_C-effctor"/>
</dbReference>
<dbReference type="CDD" id="cd06170">
    <property type="entry name" value="LuxR_C_like"/>
    <property type="match status" value="1"/>
</dbReference>
<dbReference type="InterPro" id="IPR000792">
    <property type="entry name" value="Tscrpt_reg_LuxR_C"/>
</dbReference>
<dbReference type="PROSITE" id="PS50043">
    <property type="entry name" value="HTH_LUXR_2"/>
    <property type="match status" value="1"/>
</dbReference>
<name>A0A7W7KNV7_PSENT</name>
<evidence type="ECO:0000313" key="7">
    <source>
        <dbReference type="EMBL" id="MBB4865794.1"/>
    </source>
</evidence>
<proteinExistence type="predicted"/>
<evidence type="ECO:0000259" key="6">
    <source>
        <dbReference type="PROSITE" id="PS50110"/>
    </source>
</evidence>
<dbReference type="InterPro" id="IPR039420">
    <property type="entry name" value="WalR-like"/>
</dbReference>
<dbReference type="Pfam" id="PF00072">
    <property type="entry name" value="Response_reg"/>
    <property type="match status" value="1"/>
</dbReference>
<dbReference type="SMART" id="SM00421">
    <property type="entry name" value="HTH_LUXR"/>
    <property type="match status" value="1"/>
</dbReference>
<dbReference type="SUPFAM" id="SSF52172">
    <property type="entry name" value="CheY-like"/>
    <property type="match status" value="1"/>
</dbReference>
<dbReference type="PROSITE" id="PS50110">
    <property type="entry name" value="RESPONSE_REGULATORY"/>
    <property type="match status" value="1"/>
</dbReference>
<evidence type="ECO:0000256" key="2">
    <source>
        <dbReference type="ARBA" id="ARBA00023125"/>
    </source>
</evidence>
<dbReference type="Pfam" id="PF00196">
    <property type="entry name" value="GerE"/>
    <property type="match status" value="1"/>
</dbReference>
<evidence type="ECO:0000259" key="5">
    <source>
        <dbReference type="PROSITE" id="PS50043"/>
    </source>
</evidence>
<feature type="domain" description="HTH luxR-type" evidence="5">
    <location>
        <begin position="146"/>
        <end position="211"/>
    </location>
</feature>
<feature type="domain" description="Response regulatory" evidence="6">
    <location>
        <begin position="4"/>
        <end position="123"/>
    </location>
</feature>
<dbReference type="PANTHER" id="PTHR43214:SF17">
    <property type="entry name" value="TRANSCRIPTIONAL REGULATORY PROTEIN RCSB"/>
    <property type="match status" value="1"/>
</dbReference>
<dbReference type="GO" id="GO:0003677">
    <property type="term" value="F:DNA binding"/>
    <property type="evidence" value="ECO:0007669"/>
    <property type="project" value="UniProtKB-KW"/>
</dbReference>
<dbReference type="PANTHER" id="PTHR43214">
    <property type="entry name" value="TWO-COMPONENT RESPONSE REGULATOR"/>
    <property type="match status" value="1"/>
</dbReference>
<dbReference type="InterPro" id="IPR058245">
    <property type="entry name" value="NreC/VraR/RcsB-like_REC"/>
</dbReference>
<feature type="region of interest" description="Disordered" evidence="4">
    <location>
        <begin position="218"/>
        <end position="237"/>
    </location>
</feature>
<evidence type="ECO:0000256" key="1">
    <source>
        <dbReference type="ARBA" id="ARBA00022553"/>
    </source>
</evidence>
<dbReference type="GO" id="GO:0006355">
    <property type="term" value="P:regulation of DNA-templated transcription"/>
    <property type="evidence" value="ECO:0007669"/>
    <property type="project" value="InterPro"/>
</dbReference>